<dbReference type="AlphaFoldDB" id="A0A0J1G075"/>
<feature type="domain" description="Dihydroneopterin aldolase/epimerase" evidence="9">
    <location>
        <begin position="46"/>
        <end position="156"/>
    </location>
</feature>
<gene>
    <name evidence="10" type="ORF">EOS_13980</name>
</gene>
<dbReference type="PANTHER" id="PTHR42844:SF1">
    <property type="entry name" value="DIHYDRONEOPTERIN ALDOLASE 1-RELATED"/>
    <property type="match status" value="1"/>
</dbReference>
<evidence type="ECO:0000313" key="10">
    <source>
        <dbReference type="EMBL" id="KLU25578.1"/>
    </source>
</evidence>
<evidence type="ECO:0000256" key="8">
    <source>
        <dbReference type="SAM" id="MobiDB-lite"/>
    </source>
</evidence>
<dbReference type="InterPro" id="IPR006156">
    <property type="entry name" value="Dihydroneopterin_aldolase"/>
</dbReference>
<dbReference type="PATRIC" id="fig|908627.4.peg.3116"/>
<evidence type="ECO:0000256" key="3">
    <source>
        <dbReference type="ARBA" id="ARBA00005708"/>
    </source>
</evidence>
<evidence type="ECO:0000256" key="1">
    <source>
        <dbReference type="ARBA" id="ARBA00001353"/>
    </source>
</evidence>
<dbReference type="Proteomes" id="UP000035963">
    <property type="component" value="Unassembled WGS sequence"/>
</dbReference>
<evidence type="ECO:0000256" key="6">
    <source>
        <dbReference type="ARBA" id="ARBA00023239"/>
    </source>
</evidence>
<dbReference type="Gene3D" id="3.30.1130.10">
    <property type="match status" value="1"/>
</dbReference>
<dbReference type="PANTHER" id="PTHR42844">
    <property type="entry name" value="DIHYDRONEOPTERIN ALDOLASE 1-RELATED"/>
    <property type="match status" value="1"/>
</dbReference>
<dbReference type="Pfam" id="PF02152">
    <property type="entry name" value="FolB"/>
    <property type="match status" value="1"/>
</dbReference>
<dbReference type="SUPFAM" id="SSF55620">
    <property type="entry name" value="Tetrahydrobiopterin biosynthesis enzymes-like"/>
    <property type="match status" value="1"/>
</dbReference>
<evidence type="ECO:0000259" key="9">
    <source>
        <dbReference type="SMART" id="SM00905"/>
    </source>
</evidence>
<dbReference type="OrthoDB" id="9810587at2"/>
<evidence type="ECO:0000313" key="11">
    <source>
        <dbReference type="Proteomes" id="UP000035963"/>
    </source>
</evidence>
<name>A0A0J1G075_9BURK</name>
<dbReference type="SMART" id="SM00905">
    <property type="entry name" value="FolB"/>
    <property type="match status" value="1"/>
</dbReference>
<evidence type="ECO:0000256" key="5">
    <source>
        <dbReference type="ARBA" id="ARBA00022909"/>
    </source>
</evidence>
<feature type="region of interest" description="Disordered" evidence="8">
    <location>
        <begin position="15"/>
        <end position="34"/>
    </location>
</feature>
<protein>
    <recommendedName>
        <fullName evidence="4">dihydroneopterin aldolase</fullName>
        <ecNumber evidence="4">4.1.2.25</ecNumber>
    </recommendedName>
    <alternativeName>
        <fullName evidence="7">7,8-dihydroneopterin aldolase</fullName>
    </alternativeName>
</protein>
<accession>A0A0J1G075</accession>
<evidence type="ECO:0000256" key="7">
    <source>
        <dbReference type="ARBA" id="ARBA00032903"/>
    </source>
</evidence>
<organism evidence="10 11">
    <name type="scientific">Caballeronia mineralivorans PML1(12)</name>
    <dbReference type="NCBI Taxonomy" id="908627"/>
    <lineage>
        <taxon>Bacteria</taxon>
        <taxon>Pseudomonadati</taxon>
        <taxon>Pseudomonadota</taxon>
        <taxon>Betaproteobacteria</taxon>
        <taxon>Burkholderiales</taxon>
        <taxon>Burkholderiaceae</taxon>
        <taxon>Caballeronia</taxon>
    </lineage>
</organism>
<evidence type="ECO:0000256" key="2">
    <source>
        <dbReference type="ARBA" id="ARBA00005013"/>
    </source>
</evidence>
<sequence length="177" mass="19186">MEFFDAVRNMRTFPGTPQGAQADAITPRPAVDSPPPAVSDVSMDVVYIKGFTGQTVIGIDVSELRDPQPVRINLTIGVPSIRACATDRIEDTVNYAAVHDALHGLLATHGVQLLERLAEKIAQLLIADFGAHWVRVSVAKPGKFDDVESVGVLIERRKPAREQYVTCAFLGEGLIPN</sequence>
<dbReference type="GO" id="GO:0046656">
    <property type="term" value="P:folic acid biosynthetic process"/>
    <property type="evidence" value="ECO:0007669"/>
    <property type="project" value="UniProtKB-KW"/>
</dbReference>
<dbReference type="EMBL" id="AEJF01000089">
    <property type="protein sequence ID" value="KLU25578.1"/>
    <property type="molecule type" value="Genomic_DNA"/>
</dbReference>
<comment type="caution">
    <text evidence="10">The sequence shown here is derived from an EMBL/GenBank/DDBJ whole genome shotgun (WGS) entry which is preliminary data.</text>
</comment>
<dbReference type="GO" id="GO:0005737">
    <property type="term" value="C:cytoplasm"/>
    <property type="evidence" value="ECO:0007669"/>
    <property type="project" value="TreeGrafter"/>
</dbReference>
<comment type="catalytic activity">
    <reaction evidence="1">
        <text>7,8-dihydroneopterin = 6-hydroxymethyl-7,8-dihydropterin + glycolaldehyde</text>
        <dbReference type="Rhea" id="RHEA:10540"/>
        <dbReference type="ChEBI" id="CHEBI:17001"/>
        <dbReference type="ChEBI" id="CHEBI:17071"/>
        <dbReference type="ChEBI" id="CHEBI:44841"/>
        <dbReference type="EC" id="4.1.2.25"/>
    </reaction>
</comment>
<dbReference type="InterPro" id="IPR006157">
    <property type="entry name" value="FolB_dom"/>
</dbReference>
<dbReference type="EC" id="4.1.2.25" evidence="4"/>
<keyword evidence="6" id="KW-0456">Lyase</keyword>
<keyword evidence="5" id="KW-0289">Folate biosynthesis</keyword>
<comment type="similarity">
    <text evidence="3">Belongs to the DHNA family.</text>
</comment>
<keyword evidence="11" id="KW-1185">Reference proteome</keyword>
<dbReference type="RefSeq" id="WP_047847255.1">
    <property type="nucleotide sequence ID" value="NZ_AEJF01000089.1"/>
</dbReference>
<evidence type="ECO:0000256" key="4">
    <source>
        <dbReference type="ARBA" id="ARBA00013043"/>
    </source>
</evidence>
<reference evidence="10 11" key="1">
    <citation type="journal article" date="2015" name="Genome Announc.">
        <title>Draft Genome Sequence of Burkholderia sp. Strain PML1(12), an Ectomycorrhizosphere-Inhabiting Bacterium with Effective Mineral-Weathering Ability.</title>
        <authorList>
            <person name="Uroz S."/>
            <person name="Oger P."/>
        </authorList>
    </citation>
    <scope>NUCLEOTIDE SEQUENCE [LARGE SCALE GENOMIC DNA]</scope>
    <source>
        <strain evidence="11">PML1(12)</strain>
    </source>
</reference>
<proteinExistence type="inferred from homology"/>
<dbReference type="NCBIfam" id="TIGR00526">
    <property type="entry name" value="folB_dom"/>
    <property type="match status" value="1"/>
</dbReference>
<comment type="pathway">
    <text evidence="2">Cofactor biosynthesis; tetrahydrofolate biosynthesis; 2-amino-4-hydroxy-6-hydroxymethyl-7,8-dihydropteridine diphosphate from 7,8-dihydroneopterin triphosphate: step 3/4.</text>
</comment>
<dbReference type="InterPro" id="IPR043133">
    <property type="entry name" value="GTP-CH-I_C/QueF"/>
</dbReference>
<dbReference type="GO" id="GO:0004150">
    <property type="term" value="F:dihydroneopterin aldolase activity"/>
    <property type="evidence" value="ECO:0007669"/>
    <property type="project" value="UniProtKB-EC"/>
</dbReference>